<evidence type="ECO:0000313" key="7">
    <source>
        <dbReference type="Proteomes" id="UP000490386"/>
    </source>
</evidence>
<evidence type="ECO:0000256" key="1">
    <source>
        <dbReference type="ARBA" id="ARBA00023015"/>
    </source>
</evidence>
<evidence type="ECO:0000313" key="6">
    <source>
        <dbReference type="EMBL" id="KAB1637774.1"/>
    </source>
</evidence>
<dbReference type="SMART" id="SM00345">
    <property type="entry name" value="HTH_GNTR"/>
    <property type="match status" value="1"/>
</dbReference>
<feature type="domain" description="HTH gntR-type" evidence="5">
    <location>
        <begin position="1"/>
        <end position="68"/>
    </location>
</feature>
<keyword evidence="2" id="KW-0238">DNA-binding</keyword>
<dbReference type="SMART" id="SM00895">
    <property type="entry name" value="FCD"/>
    <property type="match status" value="1"/>
</dbReference>
<accession>A0A7J5B1I4</accession>
<keyword evidence="1" id="KW-0805">Transcription regulation</keyword>
<protein>
    <submittedName>
        <fullName evidence="6">GntR family transcriptional regulator</fullName>
    </submittedName>
</protein>
<dbReference type="InterPro" id="IPR008920">
    <property type="entry name" value="TF_FadR/GntR_C"/>
</dbReference>
<dbReference type="AlphaFoldDB" id="A0A7J5B1I4"/>
<evidence type="ECO:0000256" key="4">
    <source>
        <dbReference type="SAM" id="MobiDB-lite"/>
    </source>
</evidence>
<dbReference type="InterPro" id="IPR036390">
    <property type="entry name" value="WH_DNA-bd_sf"/>
</dbReference>
<reference evidence="6 7" key="1">
    <citation type="submission" date="2019-09" db="EMBL/GenBank/DDBJ databases">
        <title>Phylogeny of genus Pseudoclavibacter and closely related genus.</title>
        <authorList>
            <person name="Li Y."/>
        </authorList>
    </citation>
    <scope>NUCLEOTIDE SEQUENCE [LARGE SCALE GENOMIC DNA]</scope>
    <source>
        <strain evidence="6 7">THG-MD12</strain>
    </source>
</reference>
<dbReference type="Gene3D" id="1.20.120.530">
    <property type="entry name" value="GntR ligand-binding domain-like"/>
    <property type="match status" value="1"/>
</dbReference>
<evidence type="ECO:0000259" key="5">
    <source>
        <dbReference type="PROSITE" id="PS50949"/>
    </source>
</evidence>
<dbReference type="Pfam" id="PF00392">
    <property type="entry name" value="GntR"/>
    <property type="match status" value="1"/>
</dbReference>
<dbReference type="RefSeq" id="WP_151423932.1">
    <property type="nucleotide sequence ID" value="NZ_CANKVH010000013.1"/>
</dbReference>
<dbReference type="GO" id="GO:0003677">
    <property type="term" value="F:DNA binding"/>
    <property type="evidence" value="ECO:0007669"/>
    <property type="project" value="UniProtKB-KW"/>
</dbReference>
<dbReference type="SUPFAM" id="SSF46785">
    <property type="entry name" value="Winged helix' DNA-binding domain"/>
    <property type="match status" value="1"/>
</dbReference>
<dbReference type="Pfam" id="PF07729">
    <property type="entry name" value="FCD"/>
    <property type="match status" value="1"/>
</dbReference>
<dbReference type="InterPro" id="IPR000524">
    <property type="entry name" value="Tscrpt_reg_HTH_GntR"/>
</dbReference>
<evidence type="ECO:0000256" key="2">
    <source>
        <dbReference type="ARBA" id="ARBA00023125"/>
    </source>
</evidence>
<keyword evidence="7" id="KW-1185">Reference proteome</keyword>
<dbReference type="Gene3D" id="1.10.10.10">
    <property type="entry name" value="Winged helix-like DNA-binding domain superfamily/Winged helix DNA-binding domain"/>
    <property type="match status" value="1"/>
</dbReference>
<organism evidence="6 7">
    <name type="scientific">Pseudoclavibacter terrae</name>
    <dbReference type="NCBI Taxonomy" id="1530195"/>
    <lineage>
        <taxon>Bacteria</taxon>
        <taxon>Bacillati</taxon>
        <taxon>Actinomycetota</taxon>
        <taxon>Actinomycetes</taxon>
        <taxon>Micrococcales</taxon>
        <taxon>Microbacteriaceae</taxon>
        <taxon>Pseudoclavibacter</taxon>
    </lineage>
</organism>
<dbReference type="InterPro" id="IPR011711">
    <property type="entry name" value="GntR_C"/>
</dbReference>
<keyword evidence="3" id="KW-0804">Transcription</keyword>
<sequence>MRASDRVYAVLREEILAGALPPGTVLTEVEQGSRLDVSRTPVRGAFTRLLADGLVRSQSPRVLVVSEISTERVVQLYELREALETQAAALAAMRREATQFEAIRIRLLEAPQLLELGDAGVIEYFELVDALDRAIDEAAASEYLSVALESCRLHSSRVRRLSSHNPERLREAASEHLGVVDAILARDPRLASHATHFHLHRSLTTALASLQAHEPQPSAPRPTLSQPSPPEGILST</sequence>
<name>A0A7J5B1I4_9MICO</name>
<dbReference type="PROSITE" id="PS50949">
    <property type="entry name" value="HTH_GNTR"/>
    <property type="match status" value="1"/>
</dbReference>
<dbReference type="GO" id="GO:0003700">
    <property type="term" value="F:DNA-binding transcription factor activity"/>
    <property type="evidence" value="ECO:0007669"/>
    <property type="project" value="InterPro"/>
</dbReference>
<dbReference type="OrthoDB" id="8680240at2"/>
<evidence type="ECO:0000256" key="3">
    <source>
        <dbReference type="ARBA" id="ARBA00023163"/>
    </source>
</evidence>
<proteinExistence type="predicted"/>
<gene>
    <name evidence="6" type="ORF">F8O03_11295</name>
</gene>
<dbReference type="PANTHER" id="PTHR43537">
    <property type="entry name" value="TRANSCRIPTIONAL REGULATOR, GNTR FAMILY"/>
    <property type="match status" value="1"/>
</dbReference>
<dbReference type="InterPro" id="IPR036388">
    <property type="entry name" value="WH-like_DNA-bd_sf"/>
</dbReference>
<dbReference type="EMBL" id="WBJX01000003">
    <property type="protein sequence ID" value="KAB1637774.1"/>
    <property type="molecule type" value="Genomic_DNA"/>
</dbReference>
<comment type="caution">
    <text evidence="6">The sequence shown here is derived from an EMBL/GenBank/DDBJ whole genome shotgun (WGS) entry which is preliminary data.</text>
</comment>
<feature type="region of interest" description="Disordered" evidence="4">
    <location>
        <begin position="209"/>
        <end position="236"/>
    </location>
</feature>
<dbReference type="Proteomes" id="UP000490386">
    <property type="component" value="Unassembled WGS sequence"/>
</dbReference>
<dbReference type="SUPFAM" id="SSF48008">
    <property type="entry name" value="GntR ligand-binding domain-like"/>
    <property type="match status" value="1"/>
</dbReference>
<dbReference type="PANTHER" id="PTHR43537:SF49">
    <property type="entry name" value="TRANSCRIPTIONAL REGULATORY PROTEIN"/>
    <property type="match status" value="1"/>
</dbReference>